<organism evidence="5 6">
    <name type="scientific">Longibacter salinarum</name>
    <dbReference type="NCBI Taxonomy" id="1850348"/>
    <lineage>
        <taxon>Bacteria</taxon>
        <taxon>Pseudomonadati</taxon>
        <taxon>Rhodothermota</taxon>
        <taxon>Rhodothermia</taxon>
        <taxon>Rhodothermales</taxon>
        <taxon>Salisaetaceae</taxon>
        <taxon>Longibacter</taxon>
    </lineage>
</organism>
<gene>
    <name evidence="5" type="ORF">CRI94_09020</name>
</gene>
<evidence type="ECO:0000256" key="2">
    <source>
        <dbReference type="SAM" id="Phobius"/>
    </source>
</evidence>
<dbReference type="PANTHER" id="PTHR43833:SF9">
    <property type="entry name" value="POTASSIUM CHANNEL PROTEIN YUGO-RELATED"/>
    <property type="match status" value="1"/>
</dbReference>
<dbReference type="OrthoDB" id="9781411at2"/>
<dbReference type="Gene3D" id="3.30.70.1450">
    <property type="entry name" value="Regulator of K+ conductance, C-terminal domain"/>
    <property type="match status" value="1"/>
</dbReference>
<protein>
    <submittedName>
        <fullName evidence="5">Potassium transporter TrkA</fullName>
    </submittedName>
</protein>
<dbReference type="SUPFAM" id="SSF116726">
    <property type="entry name" value="TrkA C-terminal domain-like"/>
    <property type="match status" value="1"/>
</dbReference>
<dbReference type="InterPro" id="IPR006037">
    <property type="entry name" value="RCK_C"/>
</dbReference>
<dbReference type="AlphaFoldDB" id="A0A2A8CXL2"/>
<sequence length="352" mass="39313">MSLFGNPSDRLRNWYVRLDQSRREILLASTTLLFVIAIGTAGYRVIEGWPWMDGLFMTFITLTTIGFAEVRPLSDIGRFFTIFIALTGIGIVTFVAARSAQLLLASDRLRERQKMKKIDQLTDHYIVCGYGRVGQRLTEDLEHAGRDYVVIDQSDEEIEQLQDEGRLYVQGNAEDEDTLNKAGIDRAFGVILALPDDSSNVFVTLTAREMNPNVFILARTVDHRNRSKLLHAGADKVIAPSEVGADRMAQVILRPNVDQFLERVLRAGALSLQIDEVEVLPGAPLAGQTLAESNFRQQYDAIVIGMIDQSEGNMMRFNPNPTSRIQEGDILIVLGDPEMIRTLRDQGCTPAT</sequence>
<comment type="subcellular location">
    <subcellularLocation>
        <location evidence="1">Cell membrane</location>
        <topology evidence="1">Multi-pass membrane protein</topology>
    </subcellularLocation>
</comment>
<dbReference type="Proteomes" id="UP000220102">
    <property type="component" value="Unassembled WGS sequence"/>
</dbReference>
<dbReference type="GO" id="GO:0008324">
    <property type="term" value="F:monoatomic cation transmembrane transporter activity"/>
    <property type="evidence" value="ECO:0007669"/>
    <property type="project" value="InterPro"/>
</dbReference>
<dbReference type="Gene3D" id="1.10.287.70">
    <property type="match status" value="1"/>
</dbReference>
<dbReference type="InterPro" id="IPR036291">
    <property type="entry name" value="NAD(P)-bd_dom_sf"/>
</dbReference>
<evidence type="ECO:0000313" key="5">
    <source>
        <dbReference type="EMBL" id="PEN13452.1"/>
    </source>
</evidence>
<dbReference type="Gene3D" id="3.40.50.720">
    <property type="entry name" value="NAD(P)-binding Rossmann-like Domain"/>
    <property type="match status" value="1"/>
</dbReference>
<dbReference type="SUPFAM" id="SSF51735">
    <property type="entry name" value="NAD(P)-binding Rossmann-fold domains"/>
    <property type="match status" value="1"/>
</dbReference>
<accession>A0A2A8CXL2</accession>
<dbReference type="EMBL" id="PDEQ01000004">
    <property type="protein sequence ID" value="PEN13452.1"/>
    <property type="molecule type" value="Genomic_DNA"/>
</dbReference>
<feature type="transmembrane region" description="Helical" evidence="2">
    <location>
        <begin position="79"/>
        <end position="97"/>
    </location>
</feature>
<keyword evidence="2" id="KW-0812">Transmembrane</keyword>
<dbReference type="InterPro" id="IPR013099">
    <property type="entry name" value="K_chnl_dom"/>
</dbReference>
<evidence type="ECO:0000259" key="3">
    <source>
        <dbReference type="PROSITE" id="PS51201"/>
    </source>
</evidence>
<evidence type="ECO:0000313" key="6">
    <source>
        <dbReference type="Proteomes" id="UP000220102"/>
    </source>
</evidence>
<dbReference type="InterPro" id="IPR036721">
    <property type="entry name" value="RCK_C_sf"/>
</dbReference>
<keyword evidence="2" id="KW-1133">Transmembrane helix</keyword>
<dbReference type="PROSITE" id="PS51202">
    <property type="entry name" value="RCK_C"/>
    <property type="match status" value="1"/>
</dbReference>
<dbReference type="Pfam" id="PF02254">
    <property type="entry name" value="TrkA_N"/>
    <property type="match status" value="1"/>
</dbReference>
<dbReference type="Pfam" id="PF07885">
    <property type="entry name" value="Ion_trans_2"/>
    <property type="match status" value="1"/>
</dbReference>
<dbReference type="Pfam" id="PF02080">
    <property type="entry name" value="TrkA_C"/>
    <property type="match status" value="1"/>
</dbReference>
<comment type="caution">
    <text evidence="5">The sequence shown here is derived from an EMBL/GenBank/DDBJ whole genome shotgun (WGS) entry which is preliminary data.</text>
</comment>
<dbReference type="GO" id="GO:0006813">
    <property type="term" value="P:potassium ion transport"/>
    <property type="evidence" value="ECO:0007669"/>
    <property type="project" value="InterPro"/>
</dbReference>
<dbReference type="InterPro" id="IPR003148">
    <property type="entry name" value="RCK_N"/>
</dbReference>
<evidence type="ECO:0000259" key="4">
    <source>
        <dbReference type="PROSITE" id="PS51202"/>
    </source>
</evidence>
<reference evidence="5 6" key="1">
    <citation type="submission" date="2017-10" db="EMBL/GenBank/DDBJ databases">
        <title>Draft genome of Longibacter Salinarum.</title>
        <authorList>
            <person name="Goh K.M."/>
            <person name="Shamsir M.S."/>
            <person name="Lim S.W."/>
        </authorList>
    </citation>
    <scope>NUCLEOTIDE SEQUENCE [LARGE SCALE GENOMIC DNA]</scope>
    <source>
        <strain evidence="5 6">KCTC 52045</strain>
    </source>
</reference>
<keyword evidence="6" id="KW-1185">Reference proteome</keyword>
<dbReference type="PANTHER" id="PTHR43833">
    <property type="entry name" value="POTASSIUM CHANNEL PROTEIN 2-RELATED-RELATED"/>
    <property type="match status" value="1"/>
</dbReference>
<dbReference type="GO" id="GO:0005886">
    <property type="term" value="C:plasma membrane"/>
    <property type="evidence" value="ECO:0007669"/>
    <property type="project" value="UniProtKB-SubCell"/>
</dbReference>
<proteinExistence type="predicted"/>
<dbReference type="SUPFAM" id="SSF81324">
    <property type="entry name" value="Voltage-gated potassium channels"/>
    <property type="match status" value="1"/>
</dbReference>
<feature type="transmembrane region" description="Helical" evidence="2">
    <location>
        <begin position="49"/>
        <end position="67"/>
    </location>
</feature>
<feature type="domain" description="RCK N-terminal" evidence="3">
    <location>
        <begin position="122"/>
        <end position="238"/>
    </location>
</feature>
<evidence type="ECO:0000256" key="1">
    <source>
        <dbReference type="ARBA" id="ARBA00004651"/>
    </source>
</evidence>
<dbReference type="InterPro" id="IPR050721">
    <property type="entry name" value="Trk_Ktr_HKT_K-transport"/>
</dbReference>
<dbReference type="PROSITE" id="PS51201">
    <property type="entry name" value="RCK_N"/>
    <property type="match status" value="1"/>
</dbReference>
<feature type="domain" description="RCK C-terminal" evidence="4">
    <location>
        <begin position="262"/>
        <end position="349"/>
    </location>
</feature>
<keyword evidence="2" id="KW-0472">Membrane</keyword>
<dbReference type="RefSeq" id="WP_098075372.1">
    <property type="nucleotide sequence ID" value="NZ_PDEQ01000004.1"/>
</dbReference>
<feature type="transmembrane region" description="Helical" evidence="2">
    <location>
        <begin position="25"/>
        <end position="43"/>
    </location>
</feature>
<name>A0A2A8CXL2_9BACT</name>